<dbReference type="EMBL" id="JRES01000080">
    <property type="protein sequence ID" value="KNC34325.1"/>
    <property type="molecule type" value="Genomic_DNA"/>
</dbReference>
<evidence type="ECO:0000313" key="2">
    <source>
        <dbReference type="Proteomes" id="UP000037069"/>
    </source>
</evidence>
<protein>
    <submittedName>
        <fullName evidence="1">Uncharacterized protein</fullName>
    </submittedName>
</protein>
<keyword evidence="2" id="KW-1185">Reference proteome</keyword>
<proteinExistence type="predicted"/>
<dbReference type="Proteomes" id="UP000037069">
    <property type="component" value="Unassembled WGS sequence"/>
</dbReference>
<comment type="caution">
    <text evidence="1">The sequence shown here is derived from an EMBL/GenBank/DDBJ whole genome shotgun (WGS) entry which is preliminary data.</text>
</comment>
<name>A0A0L0CPN6_LUCCU</name>
<accession>A0A0L0CPN6</accession>
<dbReference type="AlphaFoldDB" id="A0A0L0CPN6"/>
<gene>
    <name evidence="1" type="ORF">FF38_05951</name>
</gene>
<evidence type="ECO:0000313" key="1">
    <source>
        <dbReference type="EMBL" id="KNC34325.1"/>
    </source>
</evidence>
<reference evidence="1 2" key="1">
    <citation type="journal article" date="2015" name="Nat. Commun.">
        <title>Lucilia cuprina genome unlocks parasitic fly biology to underpin future interventions.</title>
        <authorList>
            <person name="Anstead C.A."/>
            <person name="Korhonen P.K."/>
            <person name="Young N.D."/>
            <person name="Hall R.S."/>
            <person name="Jex A.R."/>
            <person name="Murali S.C."/>
            <person name="Hughes D.S."/>
            <person name="Lee S.F."/>
            <person name="Perry T."/>
            <person name="Stroehlein A.J."/>
            <person name="Ansell B.R."/>
            <person name="Breugelmans B."/>
            <person name="Hofmann A."/>
            <person name="Qu J."/>
            <person name="Dugan S."/>
            <person name="Lee S.L."/>
            <person name="Chao H."/>
            <person name="Dinh H."/>
            <person name="Han Y."/>
            <person name="Doddapaneni H.V."/>
            <person name="Worley K.C."/>
            <person name="Muzny D.M."/>
            <person name="Ioannidis P."/>
            <person name="Waterhouse R.M."/>
            <person name="Zdobnov E.M."/>
            <person name="James P.J."/>
            <person name="Bagnall N.H."/>
            <person name="Kotze A.C."/>
            <person name="Gibbs R.A."/>
            <person name="Richards S."/>
            <person name="Batterham P."/>
            <person name="Gasser R.B."/>
        </authorList>
    </citation>
    <scope>NUCLEOTIDE SEQUENCE [LARGE SCALE GENOMIC DNA]</scope>
    <source>
        <strain evidence="1 2">LS</strain>
        <tissue evidence="1">Full body</tissue>
    </source>
</reference>
<organism evidence="1 2">
    <name type="scientific">Lucilia cuprina</name>
    <name type="common">Green bottle fly</name>
    <name type="synonym">Australian sheep blowfly</name>
    <dbReference type="NCBI Taxonomy" id="7375"/>
    <lineage>
        <taxon>Eukaryota</taxon>
        <taxon>Metazoa</taxon>
        <taxon>Ecdysozoa</taxon>
        <taxon>Arthropoda</taxon>
        <taxon>Hexapoda</taxon>
        <taxon>Insecta</taxon>
        <taxon>Pterygota</taxon>
        <taxon>Neoptera</taxon>
        <taxon>Endopterygota</taxon>
        <taxon>Diptera</taxon>
        <taxon>Brachycera</taxon>
        <taxon>Muscomorpha</taxon>
        <taxon>Oestroidea</taxon>
        <taxon>Calliphoridae</taxon>
        <taxon>Luciliinae</taxon>
        <taxon>Lucilia</taxon>
    </lineage>
</organism>
<sequence>MLSLLKNYVELKFLFRNSCALGHSLAKLSFKLCSRTYLSSKIRSSVRLSSFIDLSKTLTKYIFNHKELPWVVTLICQWDIINLFQSLRTTFTQCFYCQQDIITDKHCKTSTIYSKCSNTFVYIVVNTSTKMVMAARLIMFTEFLNISSESIIGTTSRMFIMSLQGYVNKKRSPNLCTTYWNDTLYLQNEYLIFKP</sequence>